<feature type="region of interest" description="Disordered" evidence="2">
    <location>
        <begin position="366"/>
        <end position="418"/>
    </location>
</feature>
<reference evidence="3 5" key="2">
    <citation type="journal article" date="2013" name="Nature">
        <title>Insights into bilaterian evolution from three spiralian genomes.</title>
        <authorList>
            <person name="Simakov O."/>
            <person name="Marletaz F."/>
            <person name="Cho S.J."/>
            <person name="Edsinger-Gonzales E."/>
            <person name="Havlak P."/>
            <person name="Hellsten U."/>
            <person name="Kuo D.H."/>
            <person name="Larsson T."/>
            <person name="Lv J."/>
            <person name="Arendt D."/>
            <person name="Savage R."/>
            <person name="Osoegawa K."/>
            <person name="de Jong P."/>
            <person name="Grimwood J."/>
            <person name="Chapman J.A."/>
            <person name="Shapiro H."/>
            <person name="Aerts A."/>
            <person name="Otillar R.P."/>
            <person name="Terry A.Y."/>
            <person name="Boore J.L."/>
            <person name="Grigoriev I.V."/>
            <person name="Lindberg D.R."/>
            <person name="Seaver E.C."/>
            <person name="Weisblat D.A."/>
            <person name="Putnam N.H."/>
            <person name="Rokhsar D.S."/>
        </authorList>
    </citation>
    <scope>NUCLEOTIDE SEQUENCE</scope>
    <source>
        <strain evidence="3 5">I ESC-2004</strain>
    </source>
</reference>
<keyword evidence="5" id="KW-1185">Reference proteome</keyword>
<reference evidence="4" key="3">
    <citation type="submission" date="2015-06" db="UniProtKB">
        <authorList>
            <consortium name="EnsemblMetazoa"/>
        </authorList>
    </citation>
    <scope>IDENTIFICATION</scope>
</reference>
<evidence type="ECO:0000313" key="5">
    <source>
        <dbReference type="Proteomes" id="UP000014760"/>
    </source>
</evidence>
<feature type="compositionally biased region" description="Polar residues" evidence="2">
    <location>
        <begin position="395"/>
        <end position="418"/>
    </location>
</feature>
<dbReference type="PANTHER" id="PTHR31728">
    <property type="entry name" value="ABRAXAS FAMILY MEMBER"/>
    <property type="match status" value="1"/>
</dbReference>
<evidence type="ECO:0000256" key="2">
    <source>
        <dbReference type="SAM" id="MobiDB-lite"/>
    </source>
</evidence>
<evidence type="ECO:0000313" key="4">
    <source>
        <dbReference type="EnsemblMetazoa" id="CapteP161319"/>
    </source>
</evidence>
<dbReference type="Pfam" id="PF21125">
    <property type="entry name" value="MPN_2A_DUB_like"/>
    <property type="match status" value="1"/>
</dbReference>
<dbReference type="OMA" id="MEYAAFI"/>
<evidence type="ECO:0008006" key="6">
    <source>
        <dbReference type="Google" id="ProtNLM"/>
    </source>
</evidence>
<name>R7T857_CAPTE</name>
<dbReference type="HOGENOM" id="CLU_657645_0_0_1"/>
<dbReference type="EMBL" id="KB312243">
    <property type="protein sequence ID" value="ELT87605.1"/>
    <property type="molecule type" value="Genomic_DNA"/>
</dbReference>
<dbReference type="GO" id="GO:0008608">
    <property type="term" value="P:attachment of spindle microtubules to kinetochore"/>
    <property type="evidence" value="ECO:0007669"/>
    <property type="project" value="TreeGrafter"/>
</dbReference>
<dbReference type="AlphaFoldDB" id="R7T857"/>
<dbReference type="InterPro" id="IPR023238">
    <property type="entry name" value="FAM175"/>
</dbReference>
<organism evidence="3">
    <name type="scientific">Capitella teleta</name>
    <name type="common">Polychaete worm</name>
    <dbReference type="NCBI Taxonomy" id="283909"/>
    <lineage>
        <taxon>Eukaryota</taxon>
        <taxon>Metazoa</taxon>
        <taxon>Spiralia</taxon>
        <taxon>Lophotrochozoa</taxon>
        <taxon>Annelida</taxon>
        <taxon>Polychaeta</taxon>
        <taxon>Sedentaria</taxon>
        <taxon>Scolecida</taxon>
        <taxon>Capitellidae</taxon>
        <taxon>Capitella</taxon>
    </lineage>
</organism>
<dbReference type="CDD" id="cd23519">
    <property type="entry name" value="Abraxas-like_domain"/>
    <property type="match status" value="1"/>
</dbReference>
<proteinExistence type="predicted"/>
<accession>R7T857</accession>
<feature type="coiled-coil region" evidence="1">
    <location>
        <begin position="220"/>
        <end position="261"/>
    </location>
</feature>
<evidence type="ECO:0000256" key="1">
    <source>
        <dbReference type="SAM" id="Coils"/>
    </source>
</evidence>
<protein>
    <recommendedName>
        <fullName evidence="6">MPN domain-containing protein</fullName>
    </recommendedName>
</protein>
<dbReference type="GO" id="GO:0070536">
    <property type="term" value="P:protein K63-linked deubiquitination"/>
    <property type="evidence" value="ECO:0007669"/>
    <property type="project" value="TreeGrafter"/>
</dbReference>
<dbReference type="EMBL" id="AMQN01003601">
    <property type="status" value="NOT_ANNOTATED_CDS"/>
    <property type="molecule type" value="Genomic_DNA"/>
</dbReference>
<feature type="compositionally biased region" description="Polar residues" evidence="2">
    <location>
        <begin position="373"/>
        <end position="385"/>
    </location>
</feature>
<dbReference type="STRING" id="283909.R7T857"/>
<dbReference type="GO" id="GO:0031593">
    <property type="term" value="F:polyubiquitin modification-dependent protein binding"/>
    <property type="evidence" value="ECO:0007669"/>
    <property type="project" value="TreeGrafter"/>
</dbReference>
<keyword evidence="1" id="KW-0175">Coiled coil</keyword>
<sequence>MSVRISSPVLSSLFCEHNNSNNDQEGFLLGTVANHITDTISDSQITNIKEETVTYIHSYVPCSSPGSFYESCGKVCHDALQAVLSDGKHRDVIGWYKLRRNTSMKVSFRENLVHGHLSSCFPRLSNGQFLFLLGTSSAVSNKATHSYEHTFLSCRDRVFQGLPLTVVNLGDTDSSEYKHQLCHTVRQDHGIFASMLQENSSKFFDSNGVMQSVSAILDLNTQLNQQLKNICAQVSRSEQEVAQITAEVNALQEKLDAARMDQSCEAPPLIPTLPNPILLDNEVPDFSLSTGGEYEPEPSAAATELIQVDFSNETLVEESLIEPKNAQVEQKESKNKDHFSFIGDLLRGGIKDITLKDFVNKTSKSFDEPFSEKQASATRQKSVSAESRLHASGETPASSQESSDGQMLDSTLSSSPTF</sequence>
<dbReference type="Proteomes" id="UP000014760">
    <property type="component" value="Unassembled WGS sequence"/>
</dbReference>
<gene>
    <name evidence="3" type="ORF">CAPTEDRAFT_161319</name>
</gene>
<dbReference type="GO" id="GO:0005634">
    <property type="term" value="C:nucleus"/>
    <property type="evidence" value="ECO:0007669"/>
    <property type="project" value="TreeGrafter"/>
</dbReference>
<dbReference type="PRINTS" id="PR02051">
    <property type="entry name" value="PROTEINF175"/>
</dbReference>
<dbReference type="OrthoDB" id="6358435at2759"/>
<dbReference type="GO" id="GO:0008017">
    <property type="term" value="F:microtubule binding"/>
    <property type="evidence" value="ECO:0007669"/>
    <property type="project" value="TreeGrafter"/>
</dbReference>
<dbReference type="PANTHER" id="PTHR31728:SF5">
    <property type="entry name" value="OS07G0540200 PROTEIN"/>
    <property type="match status" value="1"/>
</dbReference>
<evidence type="ECO:0000313" key="3">
    <source>
        <dbReference type="EMBL" id="ELT87605.1"/>
    </source>
</evidence>
<reference evidence="5" key="1">
    <citation type="submission" date="2012-12" db="EMBL/GenBank/DDBJ databases">
        <authorList>
            <person name="Hellsten U."/>
            <person name="Grimwood J."/>
            <person name="Chapman J.A."/>
            <person name="Shapiro H."/>
            <person name="Aerts A."/>
            <person name="Otillar R.P."/>
            <person name="Terry A.Y."/>
            <person name="Boore J.L."/>
            <person name="Simakov O."/>
            <person name="Marletaz F."/>
            <person name="Cho S.-J."/>
            <person name="Edsinger-Gonzales E."/>
            <person name="Havlak P."/>
            <person name="Kuo D.-H."/>
            <person name="Larsson T."/>
            <person name="Lv J."/>
            <person name="Arendt D."/>
            <person name="Savage R."/>
            <person name="Osoegawa K."/>
            <person name="de Jong P."/>
            <person name="Lindberg D.R."/>
            <person name="Seaver E.C."/>
            <person name="Weisblat D.A."/>
            <person name="Putnam N.H."/>
            <person name="Grigoriev I.V."/>
            <person name="Rokhsar D.S."/>
        </authorList>
    </citation>
    <scope>NUCLEOTIDE SEQUENCE</scope>
    <source>
        <strain evidence="5">I ESC-2004</strain>
    </source>
</reference>
<dbReference type="EnsemblMetazoa" id="CapteT161319">
    <property type="protein sequence ID" value="CapteP161319"/>
    <property type="gene ID" value="CapteG161319"/>
</dbReference>
<dbReference type="GO" id="GO:0090307">
    <property type="term" value="P:mitotic spindle assembly"/>
    <property type="evidence" value="ECO:0007669"/>
    <property type="project" value="TreeGrafter"/>
</dbReference>